<reference evidence="8 9" key="1">
    <citation type="journal article" date="2013" name="Antonie Van Leeuwenhoek">
        <title>Echinimonas agarilytica gen. nov., sp. nov., a new gammaproteobacterium isolated from the sea urchin Strongylocentrotus intermedius.</title>
        <authorList>
            <person name="Nedashkovskaya O.I."/>
            <person name="Stenkova A.M."/>
            <person name="Zhukova N.V."/>
            <person name="Van Trappen S."/>
            <person name="Lee J.S."/>
            <person name="Kim S.B."/>
        </authorList>
    </citation>
    <scope>NUCLEOTIDE SEQUENCE [LARGE SCALE GENOMIC DNA]</scope>
    <source>
        <strain evidence="8 9">KMM 6351</strain>
    </source>
</reference>
<keyword evidence="9" id="KW-1185">Reference proteome</keyword>
<evidence type="ECO:0000256" key="5">
    <source>
        <dbReference type="SAM" id="SignalP"/>
    </source>
</evidence>
<comment type="caution">
    <text evidence="8">The sequence shown here is derived from an EMBL/GenBank/DDBJ whole genome shotgun (WGS) entry which is preliminary data.</text>
</comment>
<keyword evidence="4" id="KW-0798">TonB box</keyword>
<dbReference type="SUPFAM" id="SSF56935">
    <property type="entry name" value="Porins"/>
    <property type="match status" value="1"/>
</dbReference>
<keyword evidence="8" id="KW-0675">Receptor</keyword>
<feature type="chain" id="PRO_5041322610" evidence="5">
    <location>
        <begin position="28"/>
        <end position="1005"/>
    </location>
</feature>
<dbReference type="PANTHER" id="PTHR40980:SF3">
    <property type="entry name" value="TONB-DEPENDENT RECEPTOR-LIKE BETA-BARREL DOMAIN-CONTAINING PROTEIN"/>
    <property type="match status" value="1"/>
</dbReference>
<dbReference type="NCBIfam" id="TIGR01782">
    <property type="entry name" value="TonB-Xanth-Caul"/>
    <property type="match status" value="1"/>
</dbReference>
<name>A0AA41W672_9GAMM</name>
<keyword evidence="3" id="KW-0998">Cell outer membrane</keyword>
<dbReference type="EMBL" id="JAMQGP010000002">
    <property type="protein sequence ID" value="MCM2679366.1"/>
    <property type="molecule type" value="Genomic_DNA"/>
</dbReference>
<protein>
    <submittedName>
        <fullName evidence="8">TonB-dependent receptor</fullName>
    </submittedName>
</protein>
<organism evidence="8 9">
    <name type="scientific">Echinimonas agarilytica</name>
    <dbReference type="NCBI Taxonomy" id="1215918"/>
    <lineage>
        <taxon>Bacteria</taxon>
        <taxon>Pseudomonadati</taxon>
        <taxon>Pseudomonadota</taxon>
        <taxon>Gammaproteobacteria</taxon>
        <taxon>Alteromonadales</taxon>
        <taxon>Echinimonadaceae</taxon>
        <taxon>Echinimonas</taxon>
    </lineage>
</organism>
<evidence type="ECO:0000259" key="7">
    <source>
        <dbReference type="Pfam" id="PF07715"/>
    </source>
</evidence>
<dbReference type="GO" id="GO:0009279">
    <property type="term" value="C:cell outer membrane"/>
    <property type="evidence" value="ECO:0007669"/>
    <property type="project" value="UniProtKB-SubCell"/>
</dbReference>
<dbReference type="Gene3D" id="2.40.170.20">
    <property type="entry name" value="TonB-dependent receptor, beta-barrel domain"/>
    <property type="match status" value="1"/>
</dbReference>
<comment type="subcellular location">
    <subcellularLocation>
        <location evidence="1 4">Cell outer membrane</location>
    </subcellularLocation>
</comment>
<evidence type="ECO:0000256" key="3">
    <source>
        <dbReference type="ARBA" id="ARBA00023237"/>
    </source>
</evidence>
<dbReference type="InterPro" id="IPR037066">
    <property type="entry name" value="Plug_dom_sf"/>
</dbReference>
<keyword evidence="5" id="KW-0732">Signal</keyword>
<comment type="similarity">
    <text evidence="4">Belongs to the TonB-dependent receptor family.</text>
</comment>
<dbReference type="Pfam" id="PF07715">
    <property type="entry name" value="Plug"/>
    <property type="match status" value="1"/>
</dbReference>
<dbReference type="AlphaFoldDB" id="A0AA41W672"/>
<evidence type="ECO:0000313" key="8">
    <source>
        <dbReference type="EMBL" id="MCM2679366.1"/>
    </source>
</evidence>
<proteinExistence type="inferred from homology"/>
<accession>A0AA41W672</accession>
<dbReference type="Gene3D" id="2.170.130.10">
    <property type="entry name" value="TonB-dependent receptor, plug domain"/>
    <property type="match status" value="1"/>
</dbReference>
<dbReference type="InterPro" id="IPR036942">
    <property type="entry name" value="Beta-barrel_TonB_sf"/>
</dbReference>
<evidence type="ECO:0000256" key="2">
    <source>
        <dbReference type="ARBA" id="ARBA00023136"/>
    </source>
</evidence>
<evidence type="ECO:0000259" key="6">
    <source>
        <dbReference type="Pfam" id="PF00593"/>
    </source>
</evidence>
<dbReference type="Pfam" id="PF00593">
    <property type="entry name" value="TonB_dep_Rec_b-barrel"/>
    <property type="match status" value="1"/>
</dbReference>
<dbReference type="RefSeq" id="WP_251260713.1">
    <property type="nucleotide sequence ID" value="NZ_JAMQGP010000002.1"/>
</dbReference>
<evidence type="ECO:0000256" key="1">
    <source>
        <dbReference type="ARBA" id="ARBA00004442"/>
    </source>
</evidence>
<keyword evidence="2 4" id="KW-0472">Membrane</keyword>
<dbReference type="InterPro" id="IPR010104">
    <property type="entry name" value="TonB_rcpt_bac"/>
</dbReference>
<feature type="signal peptide" evidence="5">
    <location>
        <begin position="1"/>
        <end position="27"/>
    </location>
</feature>
<gene>
    <name evidence="8" type="ORF">NAF29_06740</name>
</gene>
<dbReference type="Proteomes" id="UP001165393">
    <property type="component" value="Unassembled WGS sequence"/>
</dbReference>
<dbReference type="InterPro" id="IPR000531">
    <property type="entry name" value="Beta-barrel_TonB"/>
</dbReference>
<dbReference type="InterPro" id="IPR012910">
    <property type="entry name" value="Plug_dom"/>
</dbReference>
<evidence type="ECO:0000256" key="4">
    <source>
        <dbReference type="RuleBase" id="RU003357"/>
    </source>
</evidence>
<feature type="domain" description="TonB-dependent receptor plug" evidence="7">
    <location>
        <begin position="61"/>
        <end position="170"/>
    </location>
</feature>
<evidence type="ECO:0000313" key="9">
    <source>
        <dbReference type="Proteomes" id="UP001165393"/>
    </source>
</evidence>
<feature type="domain" description="TonB-dependent receptor-like beta-barrel" evidence="6">
    <location>
        <begin position="435"/>
        <end position="972"/>
    </location>
</feature>
<sequence>MQNAMKPKLLSLAVASVLSATSYSALAQEAEAVEAAPTDETTEVIQVTGIRGSLNKAADIKRSSAGVVDAISSEDIGKFPDTNLAESLQRITGVSIDRQNNEGNRVTVRGFGPDFNLVTLNGRTMPTAATDRNVNSSRAFNFNEIASESVSGVEVYKTAKARNASGGIGATINIQTRKPFDFDETKYSFSAKGVHDTTVEKGDNITPDISGMFSTKFADDTFGILVAASYQKRDNREEISASDGWLPENLNAIPRENLNFANPATEHYWMPQNFNVDVSDHERERINGQVVLQWAPIDSVEVALDYTMSRFEDEIERNQLGVWFNGGGGITGDVDANGTVTKFTQTDSNVDFFGYSDKRETENDSIGLNIKWQVNDGLDLVFDAHSSTSEAQPDKNANETFAITGVGNVGGVTMDYGLGTDIPGMSIDLLNAGNTHGYTDSLYDQENIGSLFVASNGTYQKTDVDQFKLAGTWLNDGNSDLNAIRFGADYTKYETNTQRRQSQRSTGYYNANFPFASRGNVDTDGWELIPLNGLLSDFSKGPLPEYLYRYDVDAHINQLESLWYDDHIGESHPAYGETITEDYLTTFNDGNLIQNHFIEEKTYALYTSFDFQSEFNGMPLNVLAGVRYERTEVNGSSLAPEYTHLRWNSGNEMAVTNTGEEFFTDRDSSYTEFLPSLDMDIEIVEDVIARFSYSNSMARPDLNAMRETVAIGETKAFGNLNANAGNSALKPYLAQNFDLSLEWYYDEGSYVAAGYFKKIVENFIVNTSSDQEIAGLTDPAFGPDAEAAKASVSDPSVQGDVLAALQGIRFAAGTCGNAVLGLDPATGGADCAIIGLDSDPLASFNTTAPQNGEDAKVDGWEIALQHMFWDSGFGIQTNATFVDGDVDYDVTQVGEAFALTGLSDSANFVAFYDKDGIQVRAAYNWRDEFLAGIGQLRVSNEPVFTEAYGQLDLNASYDINENLTVFFEGINVLEEEFRQHGRYDNQLVRAEQYGARYAIGIRGTY</sequence>
<dbReference type="PANTHER" id="PTHR40980">
    <property type="entry name" value="PLUG DOMAIN-CONTAINING PROTEIN"/>
    <property type="match status" value="1"/>
</dbReference>